<sequence>MNTLKSQLKSDHENMINGGVNRTKVMKSSIKDLKSFLYILKKQESANFFLKDIVPVLGCILDYMRYDDTRSLSLMIILTLKDTFGEIKLGNEIISILDDITTMADTRADRYASIEILGVLYSVLPNVCTNTFLKDDIMVKLLANEITFLLTSRKEQLLFDGGKNLRSILLVFSGACIDEACRKLIAKMYLGLLVKTLKVGNSTNDELELECLAGTVVIKIYKCIERKSFEKEGHALSLSFISEILINGLLSQYKHKITAYSVEGLAFLSLSPEIKRLLRKDDNFLTALIEDKFLEDSNEISYGTLCIVNILTMIPSTSSEKQQSMEKLRSYAELSQMDPRTGKKLKVSRKDTKEEVIKFSTSLMKSKDLLGMISKIIKKFQTSGIMEQAIYIIHNLCNNKSIRTDVVKHGGLGILLSYLASHSDGIKYNPDTFCEMKKPIIFPQVRQKAISALAKIIMSHNPKVLFYQKFDIFTPVAFLLEEIVQYDIDTGGRVGKTPLDGLPEDQLNAIDCFEAIVALTNLTSVDEMKIKNIVLRLGWSSIYNLTLSENYQIQRTDLELLSNLMLSPMCSEKFFNWNTKSDENYQHFRRLCQLINLVDRDSQIAVLNIFANSSDYNIIGQLLCQSEFFMDHFMDVMVDKMADEEIQLRCFYILANLLNISASTSKIYQTVRSKLGSIITYCCKEAKDPKLRQMAQEIQKTVIS</sequence>
<dbReference type="PANTHER" id="PTHR45994:SF1">
    <property type="entry name" value="FI21225P1"/>
    <property type="match status" value="1"/>
</dbReference>
<dbReference type="AlphaFoldDB" id="A0A7D9H1G2"/>
<name>A0A7D9H1G2_DEKBR</name>
<reference evidence="4 5" key="1">
    <citation type="submission" date="2019-07" db="EMBL/GenBank/DDBJ databases">
        <authorList>
            <person name="Friedrich A."/>
            <person name="Schacherer J."/>
        </authorList>
    </citation>
    <scope>NUCLEOTIDE SEQUENCE [LARGE SCALE GENOMIC DNA]</scope>
</reference>
<feature type="domain" description="UNC-45/Cro1/She4 central" evidence="3">
    <location>
        <begin position="54"/>
        <end position="220"/>
    </location>
</feature>
<evidence type="ECO:0000256" key="1">
    <source>
        <dbReference type="ARBA" id="ARBA00004496"/>
    </source>
</evidence>
<organism evidence="4 5">
    <name type="scientific">Dekkera bruxellensis</name>
    <name type="common">Brettanomyces custersii</name>
    <dbReference type="NCBI Taxonomy" id="5007"/>
    <lineage>
        <taxon>Eukaryota</taxon>
        <taxon>Fungi</taxon>
        <taxon>Dikarya</taxon>
        <taxon>Ascomycota</taxon>
        <taxon>Saccharomycotina</taxon>
        <taxon>Pichiomycetes</taxon>
        <taxon>Pichiales</taxon>
        <taxon>Pichiaceae</taxon>
        <taxon>Brettanomyces</taxon>
    </lineage>
</organism>
<evidence type="ECO:0000259" key="3">
    <source>
        <dbReference type="Pfam" id="PF11701"/>
    </source>
</evidence>
<dbReference type="GO" id="GO:0051879">
    <property type="term" value="F:Hsp90 protein binding"/>
    <property type="evidence" value="ECO:0007669"/>
    <property type="project" value="TreeGrafter"/>
</dbReference>
<dbReference type="Proteomes" id="UP000478008">
    <property type="component" value="Unassembled WGS sequence"/>
</dbReference>
<dbReference type="Pfam" id="PF11701">
    <property type="entry name" value="UNC45-central"/>
    <property type="match status" value="1"/>
</dbReference>
<dbReference type="InterPro" id="IPR016024">
    <property type="entry name" value="ARM-type_fold"/>
</dbReference>
<dbReference type="Gene3D" id="1.25.10.100">
    <property type="match status" value="1"/>
</dbReference>
<dbReference type="PANTHER" id="PTHR45994">
    <property type="entry name" value="FI21225P1"/>
    <property type="match status" value="1"/>
</dbReference>
<evidence type="ECO:0000313" key="5">
    <source>
        <dbReference type="Proteomes" id="UP000478008"/>
    </source>
</evidence>
<dbReference type="InterPro" id="IPR024660">
    <property type="entry name" value="UCS_central_dom"/>
</dbReference>
<dbReference type="GO" id="GO:0005737">
    <property type="term" value="C:cytoplasm"/>
    <property type="evidence" value="ECO:0007669"/>
    <property type="project" value="UniProtKB-SubCell"/>
</dbReference>
<protein>
    <submittedName>
        <fullName evidence="4">DEBR0S1_07140g1_1</fullName>
    </submittedName>
</protein>
<keyword evidence="5" id="KW-1185">Reference proteome</keyword>
<accession>A0A7D9H1G2</accession>
<dbReference type="EMBL" id="CABFWN010000001">
    <property type="protein sequence ID" value="VUG16085.1"/>
    <property type="molecule type" value="Genomic_DNA"/>
</dbReference>
<comment type="subcellular location">
    <subcellularLocation>
        <location evidence="1">Cytoplasm</location>
    </subcellularLocation>
</comment>
<dbReference type="SUPFAM" id="SSF48371">
    <property type="entry name" value="ARM repeat"/>
    <property type="match status" value="2"/>
</dbReference>
<evidence type="ECO:0000313" key="4">
    <source>
        <dbReference type="EMBL" id="VUG16085.1"/>
    </source>
</evidence>
<gene>
    <name evidence="4" type="ORF">DEBR0S1_07140G</name>
</gene>
<keyword evidence="2" id="KW-0963">Cytoplasm</keyword>
<dbReference type="InterPro" id="IPR011989">
    <property type="entry name" value="ARM-like"/>
</dbReference>
<proteinExistence type="predicted"/>
<dbReference type="Gene3D" id="1.25.10.10">
    <property type="entry name" value="Leucine-rich Repeat Variant"/>
    <property type="match status" value="1"/>
</dbReference>
<evidence type="ECO:0000256" key="2">
    <source>
        <dbReference type="ARBA" id="ARBA00022490"/>
    </source>
</evidence>